<dbReference type="Pfam" id="PF00528">
    <property type="entry name" value="BPD_transp_1"/>
    <property type="match status" value="1"/>
</dbReference>
<dbReference type="CDD" id="cd06261">
    <property type="entry name" value="TM_PBP2"/>
    <property type="match status" value="1"/>
</dbReference>
<dbReference type="InterPro" id="IPR035906">
    <property type="entry name" value="MetI-like_sf"/>
</dbReference>
<dbReference type="PROSITE" id="PS50928">
    <property type="entry name" value="ABC_TM1"/>
    <property type="match status" value="1"/>
</dbReference>
<proteinExistence type="inferred from homology"/>
<comment type="subcellular location">
    <subcellularLocation>
        <location evidence="1 7">Cell membrane</location>
        <topology evidence="1 7">Multi-pass membrane protein</topology>
    </subcellularLocation>
</comment>
<evidence type="ECO:0000259" key="8">
    <source>
        <dbReference type="PROSITE" id="PS50928"/>
    </source>
</evidence>
<evidence type="ECO:0000256" key="5">
    <source>
        <dbReference type="ARBA" id="ARBA00022989"/>
    </source>
</evidence>
<keyword evidence="3" id="KW-1003">Cell membrane</keyword>
<dbReference type="PANTHER" id="PTHR43744">
    <property type="entry name" value="ABC TRANSPORTER PERMEASE PROTEIN MG189-RELATED-RELATED"/>
    <property type="match status" value="1"/>
</dbReference>
<sequence>MEKSAVAVNGRVVASQASTPIWRGTGRIVVYIVLILMSLLFLAPFLFMIGTAFKRYEDIVGDPLNPLPLHPSLANFSHLFDKLPFFAMLGNSLIIAVSLTALSIIFNALVAYGFSRYEFKFKHGLFVCMLATMMIPGQITLVPSFVMFRSFGMLDTFWPLILPGAVGAFGVFLIRQVMVAIPKEIYDSAKIDGCSELGTFFRIALPLSGSAVGIVGLLTFMGAWNDYLGPLIYLSSGSKMTLAVGLTTMVNPYKIDYASPITGALLMSVPVLVLLSIIGHKYFVDGLTAGSIKG</sequence>
<dbReference type="KEGG" id="palb:EJC50_06485"/>
<dbReference type="AlphaFoldDB" id="A0A3Q8X4X7"/>
<evidence type="ECO:0000256" key="1">
    <source>
        <dbReference type="ARBA" id="ARBA00004651"/>
    </source>
</evidence>
<dbReference type="PANTHER" id="PTHR43744:SF12">
    <property type="entry name" value="ABC TRANSPORTER PERMEASE PROTEIN MG189-RELATED"/>
    <property type="match status" value="1"/>
</dbReference>
<dbReference type="GO" id="GO:0055085">
    <property type="term" value="P:transmembrane transport"/>
    <property type="evidence" value="ECO:0007669"/>
    <property type="project" value="InterPro"/>
</dbReference>
<gene>
    <name evidence="9" type="ORF">EJC50_06485</name>
</gene>
<comment type="similarity">
    <text evidence="7">Belongs to the binding-protein-dependent transport system permease family.</text>
</comment>
<evidence type="ECO:0000313" key="9">
    <source>
        <dbReference type="EMBL" id="AZN39348.1"/>
    </source>
</evidence>
<keyword evidence="10" id="KW-1185">Reference proteome</keyword>
<keyword evidence="2 7" id="KW-0813">Transport</keyword>
<dbReference type="InterPro" id="IPR000515">
    <property type="entry name" value="MetI-like"/>
</dbReference>
<protein>
    <submittedName>
        <fullName evidence="9">Carbohydrate ABC transporter permease</fullName>
    </submittedName>
</protein>
<evidence type="ECO:0000256" key="3">
    <source>
        <dbReference type="ARBA" id="ARBA00022475"/>
    </source>
</evidence>
<keyword evidence="6 7" id="KW-0472">Membrane</keyword>
<organism evidence="9 10">
    <name type="scientific">Paenibacillus albus</name>
    <dbReference type="NCBI Taxonomy" id="2495582"/>
    <lineage>
        <taxon>Bacteria</taxon>
        <taxon>Bacillati</taxon>
        <taxon>Bacillota</taxon>
        <taxon>Bacilli</taxon>
        <taxon>Bacillales</taxon>
        <taxon>Paenibacillaceae</taxon>
        <taxon>Paenibacillus</taxon>
    </lineage>
</organism>
<name>A0A3Q8X4X7_9BACL</name>
<dbReference type="GO" id="GO:0005886">
    <property type="term" value="C:plasma membrane"/>
    <property type="evidence" value="ECO:0007669"/>
    <property type="project" value="UniProtKB-SubCell"/>
</dbReference>
<keyword evidence="4 7" id="KW-0812">Transmembrane</keyword>
<evidence type="ECO:0000313" key="10">
    <source>
        <dbReference type="Proteomes" id="UP000272528"/>
    </source>
</evidence>
<feature type="transmembrane region" description="Helical" evidence="7">
    <location>
        <begin position="85"/>
        <end position="112"/>
    </location>
</feature>
<feature type="domain" description="ABC transmembrane type-1" evidence="8">
    <location>
        <begin position="89"/>
        <end position="278"/>
    </location>
</feature>
<feature type="transmembrane region" description="Helical" evidence="7">
    <location>
        <begin position="203"/>
        <end position="224"/>
    </location>
</feature>
<evidence type="ECO:0000256" key="6">
    <source>
        <dbReference type="ARBA" id="ARBA00023136"/>
    </source>
</evidence>
<feature type="transmembrane region" description="Helical" evidence="7">
    <location>
        <begin position="28"/>
        <end position="53"/>
    </location>
</feature>
<dbReference type="OrthoDB" id="9771544at2"/>
<accession>A0A3Q8X4X7</accession>
<evidence type="ECO:0000256" key="2">
    <source>
        <dbReference type="ARBA" id="ARBA00022448"/>
    </source>
</evidence>
<dbReference type="EMBL" id="CP034437">
    <property type="protein sequence ID" value="AZN39348.1"/>
    <property type="molecule type" value="Genomic_DNA"/>
</dbReference>
<dbReference type="SUPFAM" id="SSF161098">
    <property type="entry name" value="MetI-like"/>
    <property type="match status" value="1"/>
</dbReference>
<evidence type="ECO:0000256" key="7">
    <source>
        <dbReference type="RuleBase" id="RU363032"/>
    </source>
</evidence>
<evidence type="ECO:0000256" key="4">
    <source>
        <dbReference type="ARBA" id="ARBA00022692"/>
    </source>
</evidence>
<dbReference type="RefSeq" id="WP_126013835.1">
    <property type="nucleotide sequence ID" value="NZ_CP034437.1"/>
</dbReference>
<dbReference type="Gene3D" id="1.10.3720.10">
    <property type="entry name" value="MetI-like"/>
    <property type="match status" value="1"/>
</dbReference>
<feature type="transmembrane region" description="Helical" evidence="7">
    <location>
        <begin position="257"/>
        <end position="278"/>
    </location>
</feature>
<feature type="transmembrane region" description="Helical" evidence="7">
    <location>
        <begin position="160"/>
        <end position="182"/>
    </location>
</feature>
<reference evidence="10" key="1">
    <citation type="submission" date="2018-12" db="EMBL/GenBank/DDBJ databases">
        <title>Genome sequence of Peanibacillus sp.</title>
        <authorList>
            <person name="Subramani G."/>
            <person name="Srinivasan S."/>
            <person name="Kim M.K."/>
        </authorList>
    </citation>
    <scope>NUCLEOTIDE SEQUENCE [LARGE SCALE GENOMIC DNA]</scope>
    <source>
        <strain evidence="10">18JY67-1</strain>
    </source>
</reference>
<feature type="transmembrane region" description="Helical" evidence="7">
    <location>
        <begin position="124"/>
        <end position="148"/>
    </location>
</feature>
<keyword evidence="5 7" id="KW-1133">Transmembrane helix</keyword>
<dbReference type="Proteomes" id="UP000272528">
    <property type="component" value="Chromosome"/>
</dbReference>